<evidence type="ECO:0000313" key="2">
    <source>
        <dbReference type="EMBL" id="KAF7825876.1"/>
    </source>
</evidence>
<proteinExistence type="predicted"/>
<dbReference type="PANTHER" id="PTHR34109:SF1">
    <property type="entry name" value="VOC DOMAIN-CONTAINING PROTEIN"/>
    <property type="match status" value="1"/>
</dbReference>
<dbReference type="Pfam" id="PF22656">
    <property type="entry name" value="At5g48480-like_N"/>
    <property type="match status" value="1"/>
</dbReference>
<organism evidence="2 3">
    <name type="scientific">Senna tora</name>
    <dbReference type="NCBI Taxonomy" id="362788"/>
    <lineage>
        <taxon>Eukaryota</taxon>
        <taxon>Viridiplantae</taxon>
        <taxon>Streptophyta</taxon>
        <taxon>Embryophyta</taxon>
        <taxon>Tracheophyta</taxon>
        <taxon>Spermatophyta</taxon>
        <taxon>Magnoliopsida</taxon>
        <taxon>eudicotyledons</taxon>
        <taxon>Gunneridae</taxon>
        <taxon>Pentapetalae</taxon>
        <taxon>rosids</taxon>
        <taxon>fabids</taxon>
        <taxon>Fabales</taxon>
        <taxon>Fabaceae</taxon>
        <taxon>Caesalpinioideae</taxon>
        <taxon>Cassia clade</taxon>
        <taxon>Senna</taxon>
    </lineage>
</organism>
<sequence length="169" mass="17141">MAQQEVQNGGAEKVASAGAVTFTAVKPQLLVEAPKANDAVQFYKAAFGAEEVGRSLHPKRKAEQETPLVLSAELQLGGFTIFVSDLPVDSATAGKTAGGAVVLCLETDEVEAAIAKAVAAGAVAEGEVVEGEGACCVGRVGKVKDPYGFLWSICSSGKKCASAEAEAVA</sequence>
<dbReference type="EMBL" id="JAAIUW010000006">
    <property type="protein sequence ID" value="KAF7825876.1"/>
    <property type="molecule type" value="Genomic_DNA"/>
</dbReference>
<gene>
    <name evidence="2" type="ORF">G2W53_017040</name>
</gene>
<dbReference type="InterPro" id="IPR054575">
    <property type="entry name" value="At5g48480-like_C"/>
</dbReference>
<accession>A0A834WNK5</accession>
<dbReference type="InterPro" id="IPR029068">
    <property type="entry name" value="Glyas_Bleomycin-R_OHBP_Dase"/>
</dbReference>
<protein>
    <submittedName>
        <fullName evidence="2">Glyoxalase-like domain containing protein</fullName>
    </submittedName>
</protein>
<dbReference type="InterPro" id="IPR037523">
    <property type="entry name" value="VOC_core"/>
</dbReference>
<dbReference type="Gene3D" id="3.10.180.10">
    <property type="entry name" value="2,3-Dihydroxybiphenyl 1,2-Dioxygenase, domain 1"/>
    <property type="match status" value="1"/>
</dbReference>
<evidence type="ECO:0000313" key="3">
    <source>
        <dbReference type="Proteomes" id="UP000634136"/>
    </source>
</evidence>
<feature type="domain" description="VOC" evidence="1">
    <location>
        <begin position="24"/>
        <end position="156"/>
    </location>
</feature>
<evidence type="ECO:0000259" key="1">
    <source>
        <dbReference type="PROSITE" id="PS51819"/>
    </source>
</evidence>
<dbReference type="Pfam" id="PF22650">
    <property type="entry name" value="At5g48480-like_C"/>
    <property type="match status" value="1"/>
</dbReference>
<reference evidence="2" key="1">
    <citation type="submission" date="2020-09" db="EMBL/GenBank/DDBJ databases">
        <title>Genome-Enabled Discovery of Anthraquinone Biosynthesis in Senna tora.</title>
        <authorList>
            <person name="Kang S.-H."/>
            <person name="Pandey R.P."/>
            <person name="Lee C.-M."/>
            <person name="Sim J.-S."/>
            <person name="Jeong J.-T."/>
            <person name="Choi B.-S."/>
            <person name="Jung M."/>
            <person name="Ginzburg D."/>
            <person name="Zhao K."/>
            <person name="Won S.Y."/>
            <person name="Oh T.-J."/>
            <person name="Yu Y."/>
            <person name="Kim N.-H."/>
            <person name="Lee O.R."/>
            <person name="Lee T.-H."/>
            <person name="Bashyal P."/>
            <person name="Kim T.-S."/>
            <person name="Lee W.-H."/>
            <person name="Kawkins C."/>
            <person name="Kim C.-K."/>
            <person name="Kim J.S."/>
            <person name="Ahn B.O."/>
            <person name="Rhee S.Y."/>
            <person name="Sohng J.K."/>
        </authorList>
    </citation>
    <scope>NUCLEOTIDE SEQUENCE</scope>
    <source>
        <tissue evidence="2">Leaf</tissue>
    </source>
</reference>
<dbReference type="PANTHER" id="PTHR34109">
    <property type="entry name" value="BNAUNNG04460D PROTEIN-RELATED"/>
    <property type="match status" value="1"/>
</dbReference>
<dbReference type="Proteomes" id="UP000634136">
    <property type="component" value="Unassembled WGS sequence"/>
</dbReference>
<dbReference type="OrthoDB" id="2013034at2759"/>
<name>A0A834WNK5_9FABA</name>
<dbReference type="PROSITE" id="PS51819">
    <property type="entry name" value="VOC"/>
    <property type="match status" value="1"/>
</dbReference>
<dbReference type="SUPFAM" id="SSF54593">
    <property type="entry name" value="Glyoxalase/Bleomycin resistance protein/Dihydroxybiphenyl dioxygenase"/>
    <property type="match status" value="1"/>
</dbReference>
<dbReference type="InterPro" id="IPR054576">
    <property type="entry name" value="At5g48480-like_N"/>
</dbReference>
<comment type="caution">
    <text evidence="2">The sequence shown here is derived from an EMBL/GenBank/DDBJ whole genome shotgun (WGS) entry which is preliminary data.</text>
</comment>
<keyword evidence="3" id="KW-1185">Reference proteome</keyword>
<dbReference type="AlphaFoldDB" id="A0A834WNK5"/>